<dbReference type="OrthoDB" id="5734946at2"/>
<evidence type="ECO:0000313" key="2">
    <source>
        <dbReference type="EMBL" id="PNS08251.1"/>
    </source>
</evidence>
<sequence length="121" mass="13804">MKRSQSGLSMMGFLFFLILAGFVAWIVMKIFPMYREYFAIKDAFKGIATTEGNLHDNASIQKSLERRFDIGYVDVAIAKQVHYENQTNSIVIDYERESELVGPFSLKGTFHIDQPLAAKTE</sequence>
<keyword evidence="3" id="KW-1185">Reference proteome</keyword>
<gene>
    <name evidence="2" type="ORF">Lysil_2427</name>
</gene>
<keyword evidence="1" id="KW-0472">Membrane</keyword>
<proteinExistence type="predicted"/>
<accession>A0A2K1PZN7</accession>
<protein>
    <recommendedName>
        <fullName evidence="4">DUF4845 domain-containing protein</fullName>
    </recommendedName>
</protein>
<name>A0A2K1PZN7_9GAMM</name>
<evidence type="ECO:0000313" key="3">
    <source>
        <dbReference type="Proteomes" id="UP000236220"/>
    </source>
</evidence>
<dbReference type="AlphaFoldDB" id="A0A2K1PZN7"/>
<dbReference type="InterPro" id="IPR032314">
    <property type="entry name" value="DUF4845"/>
</dbReference>
<dbReference type="Pfam" id="PF16137">
    <property type="entry name" value="DUF4845"/>
    <property type="match status" value="1"/>
</dbReference>
<dbReference type="Proteomes" id="UP000236220">
    <property type="component" value="Unassembled WGS sequence"/>
</dbReference>
<reference evidence="2 3" key="1">
    <citation type="submission" date="2017-08" db="EMBL/GenBank/DDBJ databases">
        <title>Lysobacter sylvestris genome.</title>
        <authorList>
            <person name="Zhang D.-C."/>
            <person name="Albuquerque L."/>
            <person name="Franca L."/>
            <person name="Froufe H.J.C."/>
            <person name="Barroso C."/>
            <person name="Egas C."/>
            <person name="Da Costa M."/>
            <person name="Margesin R."/>
        </authorList>
    </citation>
    <scope>NUCLEOTIDE SEQUENCE [LARGE SCALE GENOMIC DNA]</scope>
    <source>
        <strain evidence="2 3">AM20-91</strain>
    </source>
</reference>
<keyword evidence="1" id="KW-1133">Transmembrane helix</keyword>
<organism evidence="2 3">
    <name type="scientific">Solilutibacter silvestris</name>
    <dbReference type="NCBI Taxonomy" id="1645665"/>
    <lineage>
        <taxon>Bacteria</taxon>
        <taxon>Pseudomonadati</taxon>
        <taxon>Pseudomonadota</taxon>
        <taxon>Gammaproteobacteria</taxon>
        <taxon>Lysobacterales</taxon>
        <taxon>Lysobacteraceae</taxon>
        <taxon>Solilutibacter</taxon>
    </lineage>
</organism>
<dbReference type="RefSeq" id="WP_103075858.1">
    <property type="nucleotide sequence ID" value="NZ_NPZB01000002.1"/>
</dbReference>
<keyword evidence="1" id="KW-0812">Transmembrane</keyword>
<dbReference type="EMBL" id="NPZB01000002">
    <property type="protein sequence ID" value="PNS08251.1"/>
    <property type="molecule type" value="Genomic_DNA"/>
</dbReference>
<evidence type="ECO:0008006" key="4">
    <source>
        <dbReference type="Google" id="ProtNLM"/>
    </source>
</evidence>
<comment type="caution">
    <text evidence="2">The sequence shown here is derived from an EMBL/GenBank/DDBJ whole genome shotgun (WGS) entry which is preliminary data.</text>
</comment>
<feature type="transmembrane region" description="Helical" evidence="1">
    <location>
        <begin position="12"/>
        <end position="31"/>
    </location>
</feature>
<evidence type="ECO:0000256" key="1">
    <source>
        <dbReference type="SAM" id="Phobius"/>
    </source>
</evidence>